<dbReference type="GO" id="GO:0000118">
    <property type="term" value="C:histone deacetylase complex"/>
    <property type="evidence" value="ECO:0007669"/>
    <property type="project" value="TreeGrafter"/>
</dbReference>
<dbReference type="InterPro" id="IPR015943">
    <property type="entry name" value="WD40/YVTN_repeat-like_dom_sf"/>
</dbReference>
<dbReference type="EMBL" id="VULM01015136">
    <property type="protein sequence ID" value="KAF1646150.1"/>
    <property type="molecule type" value="Genomic_DNA"/>
</dbReference>
<feature type="repeat" description="WD" evidence="6">
    <location>
        <begin position="156"/>
        <end position="197"/>
    </location>
</feature>
<dbReference type="AlphaFoldDB" id="A0A8J4KP68"/>
<proteinExistence type="inferred from homology"/>
<sequence>SGFSHSAFTFGIESHISQSNINGTLVPPAALISILQKGLQYVEAEISINEDGTVFDGRPIESLSLIDAVMPDVVQTRQQAFREKLAQQQASAAAAAAATAATAGATTTAVSQQNTPKNGEATVNGEENGAHAINNHSKPMEIDGDVEIPPNKATVLRGHESEVFICAWNPVSDLLASGSGDSTARIWNLNENSNSGSTQLVLRHCIREGGHDVPSNKDVTSLDWNQRGQVLLRIPSVWAVSLGSIMATSCLLSATEHCKKNLQNLAGTLINFEITCIWSILLMLVQSDHITPALDVDWQNNTTFASCSTDMCIHVCRLGCDRPVKTFQGHTNEVNAIKWDPSGMLLASCSDDMTLKIWSMKQDTCVHDLQAHSKEIYTIKWSPTGPGTSNPNSNIMLASASFDSTVRLWDVDRGVCIHTLTKHQEPVYSVAFSPDGKYLASGSFDKCVHIWNTQSGTLVHSYRGTGGIFEVCWNARGDKVGASASDGSVRSFMHCK</sequence>
<dbReference type="InterPro" id="IPR036322">
    <property type="entry name" value="WD40_repeat_dom_sf"/>
</dbReference>
<comment type="caution">
    <text evidence="8">The sequence shown here is derived from an EMBL/GenBank/DDBJ whole genome shotgun (WGS) entry which is preliminary data.</text>
</comment>
<evidence type="ECO:0000256" key="3">
    <source>
        <dbReference type="ARBA" id="ARBA00022737"/>
    </source>
</evidence>
<keyword evidence="3" id="KW-0677">Repeat</keyword>
<comment type="subcellular location">
    <subcellularLocation>
        <location evidence="1">Nucleus</location>
    </subcellularLocation>
</comment>
<dbReference type="Pfam" id="PF00400">
    <property type="entry name" value="WD40"/>
    <property type="match status" value="4"/>
</dbReference>
<dbReference type="FunFam" id="1.20.960.30:FF:000001">
    <property type="entry name" value="F-box-like/WD repeat-containing protein TBL1XR1"/>
    <property type="match status" value="1"/>
</dbReference>
<evidence type="ECO:0000256" key="5">
    <source>
        <dbReference type="ARBA" id="ARBA00025741"/>
    </source>
</evidence>
<dbReference type="PANTHER" id="PTHR22846:SF52">
    <property type="entry name" value="F-BOX-LIKE_WD REPEAT-CONTAINING PROTEIN TBL1X"/>
    <property type="match status" value="1"/>
</dbReference>
<feature type="non-terminal residue" evidence="8">
    <location>
        <position position="496"/>
    </location>
</feature>
<name>A0A8J4KP68_APTPA</name>
<dbReference type="PANTHER" id="PTHR22846">
    <property type="entry name" value="WD40 REPEAT PROTEIN"/>
    <property type="match status" value="1"/>
</dbReference>
<accession>A0A8J4KP68</accession>
<dbReference type="SMART" id="SM00320">
    <property type="entry name" value="WD40"/>
    <property type="match status" value="6"/>
</dbReference>
<comment type="similarity">
    <text evidence="5">Belongs to the WD repeat EBI family.</text>
</comment>
<dbReference type="GO" id="GO:0003714">
    <property type="term" value="F:transcription corepressor activity"/>
    <property type="evidence" value="ECO:0007669"/>
    <property type="project" value="InterPro"/>
</dbReference>
<dbReference type="InterPro" id="IPR045183">
    <property type="entry name" value="Ebi-like"/>
</dbReference>
<dbReference type="GO" id="GO:0006357">
    <property type="term" value="P:regulation of transcription by RNA polymerase II"/>
    <property type="evidence" value="ECO:0007669"/>
    <property type="project" value="TreeGrafter"/>
</dbReference>
<dbReference type="Proteomes" id="UP000751161">
    <property type="component" value="Unassembled WGS sequence"/>
</dbReference>
<organism evidence="8 9">
    <name type="scientific">Aptenodytes patagonicus</name>
    <name type="common">King penguin</name>
    <dbReference type="NCBI Taxonomy" id="9234"/>
    <lineage>
        <taxon>Eukaryota</taxon>
        <taxon>Metazoa</taxon>
        <taxon>Chordata</taxon>
        <taxon>Craniata</taxon>
        <taxon>Vertebrata</taxon>
        <taxon>Euteleostomi</taxon>
        <taxon>Archelosauria</taxon>
        <taxon>Archosauria</taxon>
        <taxon>Dinosauria</taxon>
        <taxon>Saurischia</taxon>
        <taxon>Theropoda</taxon>
        <taxon>Coelurosauria</taxon>
        <taxon>Aves</taxon>
        <taxon>Neognathae</taxon>
        <taxon>Neoaves</taxon>
        <taxon>Aequornithes</taxon>
        <taxon>Sphenisciformes</taxon>
        <taxon>Spheniscidae</taxon>
        <taxon>Aptenodytes</taxon>
    </lineage>
</organism>
<evidence type="ECO:0000256" key="7">
    <source>
        <dbReference type="SAM" id="MobiDB-lite"/>
    </source>
</evidence>
<dbReference type="PRINTS" id="PR00320">
    <property type="entry name" value="GPROTEINBRPT"/>
</dbReference>
<feature type="repeat" description="WD" evidence="6">
    <location>
        <begin position="327"/>
        <end position="368"/>
    </location>
</feature>
<keyword evidence="2 6" id="KW-0853">WD repeat</keyword>
<dbReference type="PROSITE" id="PS50082">
    <property type="entry name" value="WD_REPEATS_2"/>
    <property type="match status" value="4"/>
</dbReference>
<dbReference type="PROSITE" id="PS50294">
    <property type="entry name" value="WD_REPEATS_REGION"/>
    <property type="match status" value="4"/>
</dbReference>
<evidence type="ECO:0000256" key="4">
    <source>
        <dbReference type="ARBA" id="ARBA00023242"/>
    </source>
</evidence>
<dbReference type="Gene3D" id="2.130.10.10">
    <property type="entry name" value="YVTN repeat-like/Quinoprotein amine dehydrogenase"/>
    <property type="match status" value="1"/>
</dbReference>
<dbReference type="Gene3D" id="1.20.960.30">
    <property type="match status" value="1"/>
</dbReference>
<dbReference type="InterPro" id="IPR019775">
    <property type="entry name" value="WD40_repeat_CS"/>
</dbReference>
<evidence type="ECO:0000313" key="9">
    <source>
        <dbReference type="Proteomes" id="UP000751161"/>
    </source>
</evidence>
<feature type="repeat" description="WD" evidence="6">
    <location>
        <begin position="420"/>
        <end position="461"/>
    </location>
</feature>
<dbReference type="PROSITE" id="PS00678">
    <property type="entry name" value="WD_REPEATS_1"/>
    <property type="match status" value="3"/>
</dbReference>
<evidence type="ECO:0000256" key="1">
    <source>
        <dbReference type="ARBA" id="ARBA00004123"/>
    </source>
</evidence>
<evidence type="ECO:0000256" key="6">
    <source>
        <dbReference type="PROSITE-ProRule" id="PRU00221"/>
    </source>
</evidence>
<dbReference type="InterPro" id="IPR020472">
    <property type="entry name" value="WD40_PAC1"/>
</dbReference>
<keyword evidence="4" id="KW-0539">Nucleus</keyword>
<dbReference type="SUPFAM" id="SSF50978">
    <property type="entry name" value="WD40 repeat-like"/>
    <property type="match status" value="1"/>
</dbReference>
<keyword evidence="9" id="KW-1185">Reference proteome</keyword>
<evidence type="ECO:0000313" key="8">
    <source>
        <dbReference type="EMBL" id="KAF1646150.1"/>
    </source>
</evidence>
<dbReference type="CDD" id="cd00200">
    <property type="entry name" value="WD40"/>
    <property type="match status" value="1"/>
</dbReference>
<feature type="repeat" description="WD" evidence="6">
    <location>
        <begin position="369"/>
        <end position="419"/>
    </location>
</feature>
<dbReference type="InterPro" id="IPR001680">
    <property type="entry name" value="WD40_rpt"/>
</dbReference>
<feature type="region of interest" description="Disordered" evidence="7">
    <location>
        <begin position="107"/>
        <end position="142"/>
    </location>
</feature>
<reference evidence="8" key="1">
    <citation type="journal article" date="2019" name="Gigascience">
        <title>High-coverage genomes to elucidate the evolution of penguins.</title>
        <authorList>
            <person name="Pan H."/>
            <person name="Cole T.L."/>
            <person name="Bi X."/>
            <person name="Fang M."/>
            <person name="Zhou C."/>
            <person name="Yang Z."/>
            <person name="Ksepka D.T."/>
            <person name="Hart T."/>
            <person name="Bouzat J.L."/>
            <person name="Argilla L.S."/>
            <person name="Bertelsen M.F."/>
            <person name="Boersma P.D."/>
            <person name="Bost C.A."/>
            <person name="Cherel Y."/>
            <person name="Dann P."/>
            <person name="Fiddaman S.R."/>
            <person name="Howard P."/>
            <person name="Labuschagne K."/>
            <person name="Mattern T."/>
            <person name="Miller G."/>
            <person name="Parker P."/>
            <person name="Phillips R.A."/>
            <person name="Quillfeldt P."/>
            <person name="Ryan P.G."/>
            <person name="Taylor H."/>
            <person name="Thompson D.R."/>
            <person name="Young M.J."/>
            <person name="Ellegaard M.R."/>
            <person name="Gilbert M.T.P."/>
            <person name="Sinding M.S."/>
            <person name="Pacheco G."/>
            <person name="Shepherd L.D."/>
            <person name="Tennyson A.J.D."/>
            <person name="Grosser S."/>
            <person name="Kay E."/>
            <person name="Nupen L.J."/>
            <person name="Ellenberg U."/>
            <person name="Houston D.M."/>
            <person name="Reeve A.H."/>
            <person name="Johnson K."/>
            <person name="Masello J.F."/>
            <person name="Stracke T."/>
            <person name="McKinlay B."/>
            <person name="Borboroglu P.G."/>
            <person name="Zhang D.X."/>
            <person name="Zhang G."/>
        </authorList>
    </citation>
    <scope>NUCLEOTIDE SEQUENCE</scope>
    <source>
        <strain evidence="8">KP FORT 001</strain>
    </source>
</reference>
<evidence type="ECO:0000256" key="2">
    <source>
        <dbReference type="ARBA" id="ARBA00022574"/>
    </source>
</evidence>
<gene>
    <name evidence="8" type="primary">Tbl1x</name>
    <name evidence="8" type="ORF">FQA23_0001676</name>
</gene>
<feature type="non-terminal residue" evidence="8">
    <location>
        <position position="1"/>
    </location>
</feature>
<protein>
    <submittedName>
        <fullName evidence="8">F-box-like/WD repeat-containing protein TBL1X</fullName>
    </submittedName>
</protein>